<keyword evidence="3" id="KW-1185">Reference proteome</keyword>
<keyword evidence="2" id="KW-0413">Isomerase</keyword>
<dbReference type="Pfam" id="PF01261">
    <property type="entry name" value="AP_endonuc_2"/>
    <property type="match status" value="1"/>
</dbReference>
<dbReference type="Gene3D" id="3.20.20.150">
    <property type="entry name" value="Divalent-metal-dependent TIM barrel enzymes"/>
    <property type="match status" value="1"/>
</dbReference>
<gene>
    <name evidence="2" type="ORF">E0W69_003685</name>
</gene>
<feature type="domain" description="Xylose isomerase-like TIM barrel" evidence="1">
    <location>
        <begin position="53"/>
        <end position="294"/>
    </location>
</feature>
<dbReference type="EMBL" id="CP044016">
    <property type="protein sequence ID" value="QES87805.1"/>
    <property type="molecule type" value="Genomic_DNA"/>
</dbReference>
<sequence>MTSRRHFIRNSGVLTAGAFLNKKSIFEKSKELIGVQLYSIKEDAAQDLKASLQYISSIGYTNVELFGYSDGKYFGHSIAEVAGWLKSFNLKSTSAHYSLADYLYKDNADDLSKVIETAKTLQHDYVTIPWIDESARKSLEDFQKFSERLNKAGEACKNAGLKLAYHNHNFEFQQYGFSQDSKGNTIGYDVMLSDTDPSLVDFEMDIYWVVYAGRDPLKYFQQYPNRFPMWHIKDMHVVPPRESCVVGQGIIDFKEIFKHKKEAGFKNFFVEQEAFSANVPPKLAIAESIKYIKSNLITNK</sequence>
<dbReference type="SUPFAM" id="SSF51658">
    <property type="entry name" value="Xylose isomerase-like"/>
    <property type="match status" value="1"/>
</dbReference>
<dbReference type="PANTHER" id="PTHR12110">
    <property type="entry name" value="HYDROXYPYRUVATE ISOMERASE"/>
    <property type="match status" value="1"/>
</dbReference>
<dbReference type="Proteomes" id="UP000292424">
    <property type="component" value="Chromosome"/>
</dbReference>
<dbReference type="KEGG" id="arac:E0W69_003685"/>
<dbReference type="InterPro" id="IPR013022">
    <property type="entry name" value="Xyl_isomerase-like_TIM-brl"/>
</dbReference>
<evidence type="ECO:0000259" key="1">
    <source>
        <dbReference type="Pfam" id="PF01261"/>
    </source>
</evidence>
<dbReference type="RefSeq" id="WP_131328692.1">
    <property type="nucleotide sequence ID" value="NZ_CP044016.1"/>
</dbReference>
<accession>A0A5P2FX89</accession>
<proteinExistence type="predicted"/>
<dbReference type="PANTHER" id="PTHR12110:SF41">
    <property type="entry name" value="INOSOSE DEHYDRATASE"/>
    <property type="match status" value="1"/>
</dbReference>
<reference evidence="2 3" key="1">
    <citation type="submission" date="2019-09" db="EMBL/GenBank/DDBJ databases">
        <title>Complete genome sequence of Arachidicoccus sp. B3-10 isolated from apple orchard soil.</title>
        <authorList>
            <person name="Kim H.S."/>
            <person name="Han K.-I."/>
            <person name="Suh M.K."/>
            <person name="Lee K.C."/>
            <person name="Eom M.K."/>
            <person name="Kim J.-S."/>
            <person name="Kang S.W."/>
            <person name="Sin Y."/>
            <person name="Lee J.-S."/>
        </authorList>
    </citation>
    <scope>NUCLEOTIDE SEQUENCE [LARGE SCALE GENOMIC DNA]</scope>
    <source>
        <strain evidence="2 3">B3-10</strain>
    </source>
</reference>
<protein>
    <submittedName>
        <fullName evidence="2">Sugar phosphate isomerase/epimerase</fullName>
    </submittedName>
</protein>
<dbReference type="OrthoDB" id="9798407at2"/>
<dbReference type="AlphaFoldDB" id="A0A5P2FX89"/>
<dbReference type="InterPro" id="IPR036237">
    <property type="entry name" value="Xyl_isomerase-like_sf"/>
</dbReference>
<organism evidence="2 3">
    <name type="scientific">Rhizosphaericola mali</name>
    <dbReference type="NCBI Taxonomy" id="2545455"/>
    <lineage>
        <taxon>Bacteria</taxon>
        <taxon>Pseudomonadati</taxon>
        <taxon>Bacteroidota</taxon>
        <taxon>Chitinophagia</taxon>
        <taxon>Chitinophagales</taxon>
        <taxon>Chitinophagaceae</taxon>
        <taxon>Rhizosphaericola</taxon>
    </lineage>
</organism>
<dbReference type="GO" id="GO:0016853">
    <property type="term" value="F:isomerase activity"/>
    <property type="evidence" value="ECO:0007669"/>
    <property type="project" value="UniProtKB-KW"/>
</dbReference>
<evidence type="ECO:0000313" key="2">
    <source>
        <dbReference type="EMBL" id="QES87805.1"/>
    </source>
</evidence>
<dbReference type="InterPro" id="IPR050312">
    <property type="entry name" value="IolE/XylAMocC-like"/>
</dbReference>
<evidence type="ECO:0000313" key="3">
    <source>
        <dbReference type="Proteomes" id="UP000292424"/>
    </source>
</evidence>
<name>A0A5P2FX89_9BACT</name>